<protein>
    <submittedName>
        <fullName evidence="1">Cloacin</fullName>
    </submittedName>
</protein>
<dbReference type="Proteomes" id="UP000722111">
    <property type="component" value="Unassembled WGS sequence"/>
</dbReference>
<dbReference type="InterPro" id="IPR003063">
    <property type="entry name" value="Cloacn_immnty_fam"/>
</dbReference>
<dbReference type="Pfam" id="PF03513">
    <property type="entry name" value="Cloacin_immun"/>
    <property type="match status" value="1"/>
</dbReference>
<dbReference type="EMBL" id="JACOPX010000004">
    <property type="protein sequence ID" value="MBF6032944.1"/>
    <property type="molecule type" value="Genomic_DNA"/>
</dbReference>
<evidence type="ECO:0000313" key="2">
    <source>
        <dbReference type="Proteomes" id="UP000722111"/>
    </source>
</evidence>
<proteinExistence type="predicted"/>
<dbReference type="PRINTS" id="PR01296">
    <property type="entry name" value="CLOACNIMMNTY"/>
</dbReference>
<dbReference type="RefSeq" id="WP_194933830.1">
    <property type="nucleotide sequence ID" value="NZ_JACOPX010000004.1"/>
</dbReference>
<comment type="caution">
    <text evidence="1">The sequence shown here is derived from an EMBL/GenBank/DDBJ whole genome shotgun (WGS) entry which is preliminary data.</text>
</comment>
<accession>A0ABS0BEQ6</accession>
<gene>
    <name evidence="1" type="ORF">H8F23_06755</name>
</gene>
<keyword evidence="2" id="KW-1185">Reference proteome</keyword>
<dbReference type="InterPro" id="IPR036528">
    <property type="entry name" value="Cloacn_immnty_sf"/>
</dbReference>
<name>A0ABS0BEQ6_9PSED</name>
<dbReference type="Gene3D" id="3.10.50.20">
    <property type="entry name" value="Cloacin immunity protein"/>
    <property type="match status" value="1"/>
</dbReference>
<reference evidence="1 2" key="1">
    <citation type="submission" date="2020-08" db="EMBL/GenBank/DDBJ databases">
        <title>Description of novel Pseudomonas species.</title>
        <authorList>
            <person name="Duman M."/>
            <person name="Mulet M."/>
            <person name="Altun S."/>
            <person name="Saticioglu I.B."/>
            <person name="Lalucat J."/>
            <person name="Garcia-Valdes E."/>
        </authorList>
    </citation>
    <scope>NUCLEOTIDE SEQUENCE [LARGE SCALE GENOMIC DNA]</scope>
    <source>
        <strain evidence="1 2">P155</strain>
    </source>
</reference>
<dbReference type="SUPFAM" id="SSF54552">
    <property type="entry name" value="Colicin E3 immunity protein"/>
    <property type="match status" value="1"/>
</dbReference>
<evidence type="ECO:0000313" key="1">
    <source>
        <dbReference type="EMBL" id="MBF6032944.1"/>
    </source>
</evidence>
<organism evidence="1 2">
    <name type="scientific">Pseudomonas neuropathica</name>
    <dbReference type="NCBI Taxonomy" id="2730425"/>
    <lineage>
        <taxon>Bacteria</taxon>
        <taxon>Pseudomonadati</taxon>
        <taxon>Pseudomonadota</taxon>
        <taxon>Gammaproteobacteria</taxon>
        <taxon>Pseudomonadales</taxon>
        <taxon>Pseudomonadaceae</taxon>
        <taxon>Pseudomonas</taxon>
    </lineage>
</organism>
<sequence length="82" mass="9269">MGLKLRMEWYDTATLEFQGEESSKDLGDDESVLNALGIPVEGNINNGSFNVVEKWVATIQPHFQHQITVGTNDYQISFDYSE</sequence>